<dbReference type="CDD" id="cd22191">
    <property type="entry name" value="DPBB_RlpA_EXP_N-like"/>
    <property type="match status" value="1"/>
</dbReference>
<dbReference type="OrthoDB" id="406505at2759"/>
<accession>K5VXD3</accession>
<dbReference type="KEGG" id="abp:AGABI1DRAFT113730"/>
<dbReference type="Gene3D" id="2.40.40.10">
    <property type="entry name" value="RlpA-like domain"/>
    <property type="match status" value="1"/>
</dbReference>
<dbReference type="EMBL" id="JH971390">
    <property type="protein sequence ID" value="EKM79109.1"/>
    <property type="molecule type" value="Genomic_DNA"/>
</dbReference>
<reference evidence="4" key="1">
    <citation type="journal article" date="2012" name="Proc. Natl. Acad. Sci. U.S.A.">
        <title>Genome sequence of the button mushroom Agaricus bisporus reveals mechanisms governing adaptation to a humic-rich ecological niche.</title>
        <authorList>
            <person name="Morin E."/>
            <person name="Kohler A."/>
            <person name="Baker A.R."/>
            <person name="Foulongne-Oriol M."/>
            <person name="Lombard V."/>
            <person name="Nagy L.G."/>
            <person name="Ohm R.A."/>
            <person name="Patyshakuliyeva A."/>
            <person name="Brun A."/>
            <person name="Aerts A.L."/>
            <person name="Bailey A.M."/>
            <person name="Billette C."/>
            <person name="Coutinho P.M."/>
            <person name="Deakin G."/>
            <person name="Doddapaneni H."/>
            <person name="Floudas D."/>
            <person name="Grimwood J."/>
            <person name="Hilden K."/>
            <person name="Kuees U."/>
            <person name="LaButti K.M."/>
            <person name="Lapidus A."/>
            <person name="Lindquist E.A."/>
            <person name="Lucas S.M."/>
            <person name="Murat C."/>
            <person name="Riley R.W."/>
            <person name="Salamov A.A."/>
            <person name="Schmutz J."/>
            <person name="Subramanian V."/>
            <person name="Woesten H.A.B."/>
            <person name="Xu J."/>
            <person name="Eastwood D.C."/>
            <person name="Foster G.D."/>
            <person name="Sonnenberg A.S."/>
            <person name="Cullen D."/>
            <person name="de Vries R.P."/>
            <person name="Lundell T."/>
            <person name="Hibbett D.S."/>
            <person name="Henrissat B."/>
            <person name="Burton K.S."/>
            <person name="Kerrigan R.W."/>
            <person name="Challen M.P."/>
            <person name="Grigoriev I.V."/>
            <person name="Martin F."/>
        </authorList>
    </citation>
    <scope>NUCLEOTIDE SEQUENCE [LARGE SCALE GENOMIC DNA]</scope>
    <source>
        <strain evidence="4">JB137-S8 / ATCC MYA-4627 / FGSC 10392</strain>
    </source>
</reference>
<dbReference type="AlphaFoldDB" id="K5VXD3"/>
<keyword evidence="1 2" id="KW-0732">Signal</keyword>
<dbReference type="InterPro" id="IPR051477">
    <property type="entry name" value="Expansin_CellWall"/>
</dbReference>
<evidence type="ECO:0008006" key="5">
    <source>
        <dbReference type="Google" id="ProtNLM"/>
    </source>
</evidence>
<evidence type="ECO:0000313" key="3">
    <source>
        <dbReference type="EMBL" id="EKM79109.1"/>
    </source>
</evidence>
<organism evidence="3 4">
    <name type="scientific">Agaricus bisporus var. burnettii (strain JB137-S8 / ATCC MYA-4627 / FGSC 10392)</name>
    <name type="common">White button mushroom</name>
    <dbReference type="NCBI Taxonomy" id="597362"/>
    <lineage>
        <taxon>Eukaryota</taxon>
        <taxon>Fungi</taxon>
        <taxon>Dikarya</taxon>
        <taxon>Basidiomycota</taxon>
        <taxon>Agaricomycotina</taxon>
        <taxon>Agaricomycetes</taxon>
        <taxon>Agaricomycetidae</taxon>
        <taxon>Agaricales</taxon>
        <taxon>Agaricineae</taxon>
        <taxon>Agaricaceae</taxon>
        <taxon>Agaricus</taxon>
    </lineage>
</organism>
<dbReference type="InParanoid" id="K5VXD3"/>
<dbReference type="InterPro" id="IPR036908">
    <property type="entry name" value="RlpA-like_sf"/>
</dbReference>
<dbReference type="OMA" id="MHITNTA"/>
<sequence length="145" mass="16206">MMFFRAACTVLATLGLILSALGAPAPNVDTIDAVHLEKRITHTGRGTWFHVGLGNCGKWNKDSDYIVAISKDLYDNNKASNCDQYVEITNTDNGRTIHALTRDSCPSCGYYDLDLSPDAFKALAPLDQGVMKKMKWHFMNRNWHP</sequence>
<dbReference type="STRING" id="597362.K5VXD3"/>
<feature type="chain" id="PRO_5003890343" description="RlpA-like protein double-psi beta-barrel domain-containing protein" evidence="2">
    <location>
        <begin position="23"/>
        <end position="145"/>
    </location>
</feature>
<keyword evidence="4" id="KW-1185">Reference proteome</keyword>
<dbReference type="PANTHER" id="PTHR31836:SF28">
    <property type="entry name" value="SRCR DOMAIN-CONTAINING PROTEIN-RELATED"/>
    <property type="match status" value="1"/>
</dbReference>
<dbReference type="PANTHER" id="PTHR31836">
    <property type="match status" value="1"/>
</dbReference>
<dbReference type="eggNOG" id="ENOG502SSAH">
    <property type="taxonomic scope" value="Eukaryota"/>
</dbReference>
<gene>
    <name evidence="3" type="ORF">AGABI1DRAFT_113730</name>
</gene>
<dbReference type="HOGENOM" id="CLU_047639_6_0_1"/>
<name>K5VXD3_AGABU</name>
<evidence type="ECO:0000313" key="4">
    <source>
        <dbReference type="Proteomes" id="UP000008493"/>
    </source>
</evidence>
<dbReference type="GeneID" id="18824090"/>
<dbReference type="SUPFAM" id="SSF50685">
    <property type="entry name" value="Barwin-like endoglucanases"/>
    <property type="match status" value="1"/>
</dbReference>
<dbReference type="RefSeq" id="XP_007329868.1">
    <property type="nucleotide sequence ID" value="XM_007329806.1"/>
</dbReference>
<dbReference type="Proteomes" id="UP000008493">
    <property type="component" value="Unassembled WGS sequence"/>
</dbReference>
<evidence type="ECO:0000256" key="1">
    <source>
        <dbReference type="ARBA" id="ARBA00022729"/>
    </source>
</evidence>
<protein>
    <recommendedName>
        <fullName evidence="5">RlpA-like protein double-psi beta-barrel domain-containing protein</fullName>
    </recommendedName>
</protein>
<evidence type="ECO:0000256" key="2">
    <source>
        <dbReference type="SAM" id="SignalP"/>
    </source>
</evidence>
<feature type="signal peptide" evidence="2">
    <location>
        <begin position="1"/>
        <end position="22"/>
    </location>
</feature>
<proteinExistence type="predicted"/>